<gene>
    <name evidence="2" type="ORF">Agub_g6574</name>
</gene>
<feature type="region of interest" description="Disordered" evidence="1">
    <location>
        <begin position="34"/>
        <end position="118"/>
    </location>
</feature>
<keyword evidence="3" id="KW-1185">Reference proteome</keyword>
<sequence length="763" mass="76838">MFNTYARVFNEEPDDEAAAAARLIRETADAPSSIAPNVVTSTGAARSRTQQDVQLRKGGPRTGTQATTTVVTSTGTPSSNLIDFGDDADTRPGPSSATSAACRSDKSRWGRSQPQAPQQVELVTIMPTDPFDFLIQPRQQQPATAAAPPASSGRPRLHPLDDLGLDLQGPPHQAAFRSSAHSAASTSAGPFSSSAAAAVAATSSLCFGGGGGGSSSTGGLTPAGGFPAGGGGAAASSVPSLGSFSDLLGGATATTTTTTNNNNNNNNNNNHSSATGYGTWGLAGLGGHPNGGGAGWGSASFSGVVTGSGIPDLGFGSFGAATAAGSGAQTCTATASAVAAARGLQRHVHSQSTTGIEDLLQQQRWRREAEAGGAAGGAGGSGGAGVGTSSGTCVTGAARSHAAAAAASLLTGTGERTTAGTSTGLRPSDVFDPFSDFLVAGNAGTAAVTTATGVAGAGSSGSGAAEGRSVAGGGAEAGAGAAAAAAGGGGGGEGYSMAARELLLYAIPLFKERLVFLPVVNWKDEADTNTVMGKMNAGVASVQQNISSMWHSLKDKGNLPAKIYKAGQAILENMNAEERLMRNIPKRANKLVVHHPASIPPDEIQDQLTQLTSTFCYKSAGKAAVAGVMLPVAVGLEMIAVPGIGWYTAYQLFKSTSAAAGGSRLNSYLKSDKSEVRVCYVPSPKMDIYILKARLSPDGVLGGEDIEDLCHDLQEAALAHPLAELRNRHLKKTQTMNADYALLPMSAPEVDEQYGSGTTKKRN</sequence>
<feature type="compositionally biased region" description="Low complexity" evidence="1">
    <location>
        <begin position="138"/>
        <end position="150"/>
    </location>
</feature>
<evidence type="ECO:0000256" key="1">
    <source>
        <dbReference type="SAM" id="MobiDB-lite"/>
    </source>
</evidence>
<comment type="caution">
    <text evidence="2">The sequence shown here is derived from an EMBL/GenBank/DDBJ whole genome shotgun (WGS) entry which is preliminary data.</text>
</comment>
<protein>
    <submittedName>
        <fullName evidence="2">Uncharacterized protein</fullName>
    </submittedName>
</protein>
<dbReference type="Proteomes" id="UP001054857">
    <property type="component" value="Unassembled WGS sequence"/>
</dbReference>
<evidence type="ECO:0000313" key="3">
    <source>
        <dbReference type="Proteomes" id="UP001054857"/>
    </source>
</evidence>
<proteinExistence type="predicted"/>
<feature type="compositionally biased region" description="Gly residues" evidence="1">
    <location>
        <begin position="373"/>
        <end position="386"/>
    </location>
</feature>
<organism evidence="2 3">
    <name type="scientific">Astrephomene gubernaculifera</name>
    <dbReference type="NCBI Taxonomy" id="47775"/>
    <lineage>
        <taxon>Eukaryota</taxon>
        <taxon>Viridiplantae</taxon>
        <taxon>Chlorophyta</taxon>
        <taxon>core chlorophytes</taxon>
        <taxon>Chlorophyceae</taxon>
        <taxon>CS clade</taxon>
        <taxon>Chlamydomonadales</taxon>
        <taxon>Astrephomenaceae</taxon>
        <taxon>Astrephomene</taxon>
    </lineage>
</organism>
<feature type="compositionally biased region" description="Low complexity" evidence="1">
    <location>
        <begin position="165"/>
        <end position="190"/>
    </location>
</feature>
<dbReference type="InterPro" id="IPR018786">
    <property type="entry name" value="Mit_KHE1"/>
</dbReference>
<feature type="region of interest" description="Disordered" evidence="1">
    <location>
        <begin position="138"/>
        <end position="190"/>
    </location>
</feature>
<feature type="compositionally biased region" description="Low complexity" evidence="1">
    <location>
        <begin position="254"/>
        <end position="273"/>
    </location>
</feature>
<name>A0AAD3HLP2_9CHLO</name>
<feature type="region of interest" description="Disordered" evidence="1">
    <location>
        <begin position="366"/>
        <end position="386"/>
    </location>
</feature>
<accession>A0AAD3HLP2</accession>
<dbReference type="AlphaFoldDB" id="A0AAD3HLP2"/>
<feature type="region of interest" description="Disordered" evidence="1">
    <location>
        <begin position="253"/>
        <end position="273"/>
    </location>
</feature>
<reference evidence="2 3" key="1">
    <citation type="journal article" date="2021" name="Sci. Rep.">
        <title>Genome sequencing of the multicellular alga Astrephomene provides insights into convergent evolution of germ-soma differentiation.</title>
        <authorList>
            <person name="Yamashita S."/>
            <person name="Yamamoto K."/>
            <person name="Matsuzaki R."/>
            <person name="Suzuki S."/>
            <person name="Yamaguchi H."/>
            <person name="Hirooka S."/>
            <person name="Minakuchi Y."/>
            <person name="Miyagishima S."/>
            <person name="Kawachi M."/>
            <person name="Toyoda A."/>
            <person name="Nozaki H."/>
        </authorList>
    </citation>
    <scope>NUCLEOTIDE SEQUENCE [LARGE SCALE GENOMIC DNA]</scope>
    <source>
        <strain evidence="2 3">NIES-4017</strain>
    </source>
</reference>
<feature type="compositionally biased region" description="Low complexity" evidence="1">
    <location>
        <begin position="62"/>
        <end position="78"/>
    </location>
</feature>
<dbReference type="EMBL" id="BMAR01000009">
    <property type="protein sequence ID" value="GFR45186.1"/>
    <property type="molecule type" value="Genomic_DNA"/>
</dbReference>
<evidence type="ECO:0000313" key="2">
    <source>
        <dbReference type="EMBL" id="GFR45186.1"/>
    </source>
</evidence>
<feature type="compositionally biased region" description="Polar residues" evidence="1">
    <location>
        <begin position="34"/>
        <end position="53"/>
    </location>
</feature>
<dbReference type="Pfam" id="PF10173">
    <property type="entry name" value="Mit_KHE1"/>
    <property type="match status" value="1"/>
</dbReference>